<dbReference type="KEGG" id="caua:113050317"/>
<dbReference type="PANTHER" id="PTHR20920:SF4">
    <property type="entry name" value="SMB DOMAIN-CONTAINING PROTEIN"/>
    <property type="match status" value="1"/>
</dbReference>
<dbReference type="PANTHER" id="PTHR20920">
    <property type="entry name" value="RPE-SPONDIN"/>
    <property type="match status" value="1"/>
</dbReference>
<evidence type="ECO:0000313" key="1">
    <source>
        <dbReference type="Proteomes" id="UP000515129"/>
    </source>
</evidence>
<sequence length="148" mass="16573">MLLPPGKMTSDFSHDYDLACRAATMSEWSMCSCCLEPCKPTIRTRQRQVIQEARDESVPCPSLHRTAGCVEYHDQHGPCLQSLVPALLTKVDYGSARKKRKIFDNITGQPVGRGISSSDCRNLKISGHFDTFLALFPIQDKELAFCHI</sequence>
<dbReference type="AlphaFoldDB" id="A0A6P6K990"/>
<dbReference type="RefSeq" id="XP_026068948.1">
    <property type="nucleotide sequence ID" value="XM_026213163.1"/>
</dbReference>
<proteinExistence type="predicted"/>
<organism evidence="1 2">
    <name type="scientific">Carassius auratus</name>
    <name type="common">Goldfish</name>
    <dbReference type="NCBI Taxonomy" id="7957"/>
    <lineage>
        <taxon>Eukaryota</taxon>
        <taxon>Metazoa</taxon>
        <taxon>Chordata</taxon>
        <taxon>Craniata</taxon>
        <taxon>Vertebrata</taxon>
        <taxon>Euteleostomi</taxon>
        <taxon>Actinopterygii</taxon>
        <taxon>Neopterygii</taxon>
        <taxon>Teleostei</taxon>
        <taxon>Ostariophysi</taxon>
        <taxon>Cypriniformes</taxon>
        <taxon>Cyprinidae</taxon>
        <taxon>Cyprininae</taxon>
        <taxon>Carassius</taxon>
    </lineage>
</organism>
<evidence type="ECO:0000313" key="2">
    <source>
        <dbReference type="RefSeq" id="XP_026068948.1"/>
    </source>
</evidence>
<reference evidence="2" key="1">
    <citation type="submission" date="2025-08" db="UniProtKB">
        <authorList>
            <consortium name="RefSeq"/>
        </authorList>
    </citation>
    <scope>IDENTIFICATION</scope>
    <source>
        <strain evidence="2">Wakin</strain>
        <tissue evidence="2">Muscle</tissue>
    </source>
</reference>
<name>A0A6P6K990_CARAU</name>
<dbReference type="OrthoDB" id="98591at2759"/>
<gene>
    <name evidence="2" type="primary">LOC113050317</name>
</gene>
<dbReference type="GeneID" id="113050317"/>
<dbReference type="Proteomes" id="UP000515129">
    <property type="component" value="Chromosome 31"/>
</dbReference>
<accession>A0A6P6K990</accession>
<keyword evidence="1" id="KW-1185">Reference proteome</keyword>
<protein>
    <submittedName>
        <fullName evidence="2">Somatomedin-B and thrombospondin type-1 domain-containing protein-like</fullName>
    </submittedName>
</protein>
<dbReference type="InterPro" id="IPR039942">
    <property type="entry name" value="SBSPO"/>
</dbReference>